<evidence type="ECO:0000313" key="6">
    <source>
        <dbReference type="Proteomes" id="UP000025756"/>
    </source>
</evidence>
<feature type="domain" description="Peptidase S24/S26A/S26B/S26C" evidence="4">
    <location>
        <begin position="149"/>
        <end position="244"/>
    </location>
</feature>
<keyword evidence="1" id="KW-0805">Transcription regulation</keyword>
<dbReference type="PANTHER" id="PTHR40661:SF3">
    <property type="entry name" value="FELS-1 PROPHAGE TRANSCRIPTIONAL REGULATOR"/>
    <property type="match status" value="1"/>
</dbReference>
<evidence type="ECO:0000259" key="4">
    <source>
        <dbReference type="Pfam" id="PF00717"/>
    </source>
</evidence>
<accession>A0ABR4RJZ8</accession>
<keyword evidence="3" id="KW-0804">Transcription</keyword>
<sequence>MRAFRAFAFCYQMHCMKDIDEIRRDNLRLIERQFGGSTAAVARMVEMSPSQFANLREGAKDSKTGKRRGMRKETARRIEAAVGKPDGWLDVDHSTEVATELGGFPPVSIERPIVTIRQYDTGGAMGAGGVELHDQPGVIESWRVSRDWIEQNVRGYGSVESLCLVTGFGDSMKPLFNPGDPLIIDASVKTVEFDAVYFFRVDNQGFIKRLQRVPGQGLLAISENRAYRDWVIDSTMSFEVFGRVLKVWRSEEF</sequence>
<reference evidence="5 6" key="1">
    <citation type="submission" date="2014-03" db="EMBL/GenBank/DDBJ databases">
        <title>Genome sequence of Bordetella bronchiseptica.</title>
        <authorList>
            <person name="Harvill E."/>
            <person name="Goodfield L.L."/>
            <person name="Ivanov Y.V."/>
            <person name="Meyer J.A."/>
            <person name="Muse S.J."/>
            <person name="Jacobs N."/>
            <person name="Bendor L."/>
            <person name="Smallridge W.E."/>
            <person name="Brinkac L.M."/>
            <person name="Sanka R."/>
            <person name="Kim M."/>
            <person name="Losada L."/>
        </authorList>
    </citation>
    <scope>NUCLEOTIDE SEQUENCE [LARGE SCALE GENOMIC DNA]</scope>
    <source>
        <strain evidence="5 6">00-P-2796</strain>
    </source>
</reference>
<dbReference type="PANTHER" id="PTHR40661">
    <property type="match status" value="1"/>
</dbReference>
<proteinExistence type="predicted"/>
<dbReference type="SUPFAM" id="SSF51306">
    <property type="entry name" value="LexA/Signal peptidase"/>
    <property type="match status" value="1"/>
</dbReference>
<evidence type="ECO:0000256" key="2">
    <source>
        <dbReference type="ARBA" id="ARBA00023125"/>
    </source>
</evidence>
<evidence type="ECO:0000256" key="1">
    <source>
        <dbReference type="ARBA" id="ARBA00023015"/>
    </source>
</evidence>
<evidence type="ECO:0000256" key="3">
    <source>
        <dbReference type="ARBA" id="ARBA00023163"/>
    </source>
</evidence>
<dbReference type="EMBL" id="JGWH01000018">
    <property type="protein sequence ID" value="KCV37987.1"/>
    <property type="molecule type" value="Genomic_DNA"/>
</dbReference>
<dbReference type="CDD" id="cd06529">
    <property type="entry name" value="S24_LexA-like"/>
    <property type="match status" value="1"/>
</dbReference>
<dbReference type="Gene3D" id="2.10.109.10">
    <property type="entry name" value="Umud Fragment, subunit A"/>
    <property type="match status" value="1"/>
</dbReference>
<dbReference type="Pfam" id="PF00717">
    <property type="entry name" value="Peptidase_S24"/>
    <property type="match status" value="1"/>
</dbReference>
<organism evidence="5 6">
    <name type="scientific">Bordetella bronchiseptica 00-P-2796</name>
    <dbReference type="NCBI Taxonomy" id="1331199"/>
    <lineage>
        <taxon>Bacteria</taxon>
        <taxon>Pseudomonadati</taxon>
        <taxon>Pseudomonadota</taxon>
        <taxon>Betaproteobacteria</taxon>
        <taxon>Burkholderiales</taxon>
        <taxon>Alcaligenaceae</taxon>
        <taxon>Bordetella</taxon>
    </lineage>
</organism>
<evidence type="ECO:0000313" key="5">
    <source>
        <dbReference type="EMBL" id="KCV37987.1"/>
    </source>
</evidence>
<name>A0ABR4RJZ8_BORBO</name>
<gene>
    <name evidence="5" type="ORF">L490_5257</name>
</gene>
<keyword evidence="6" id="KW-1185">Reference proteome</keyword>
<keyword evidence="2" id="KW-0238">DNA-binding</keyword>
<dbReference type="Proteomes" id="UP000025756">
    <property type="component" value="Unassembled WGS sequence"/>
</dbReference>
<protein>
    <submittedName>
        <fullName evidence="5">Peptidase S24-like protein</fullName>
    </submittedName>
</protein>
<dbReference type="InterPro" id="IPR036286">
    <property type="entry name" value="LexA/Signal_pep-like_sf"/>
</dbReference>
<dbReference type="InterPro" id="IPR015927">
    <property type="entry name" value="Peptidase_S24_S26A/B/C"/>
</dbReference>
<comment type="caution">
    <text evidence="5">The sequence shown here is derived from an EMBL/GenBank/DDBJ whole genome shotgun (WGS) entry which is preliminary data.</text>
</comment>
<dbReference type="InterPro" id="IPR039418">
    <property type="entry name" value="LexA-like"/>
</dbReference>